<dbReference type="EMBL" id="CP034204">
    <property type="protein sequence ID" value="QBZ53782.1"/>
    <property type="molecule type" value="Genomic_DNA"/>
</dbReference>
<accession>A0A4P7MXE2</accession>
<reference evidence="2 3" key="1">
    <citation type="journal article" date="2019" name="Mol. Biol. Evol.">
        <title>Blast fungal genomes show frequent chromosomal changes, gene gains and losses, and effector gene turnover.</title>
        <authorList>
            <person name="Gomez Luciano L.B."/>
            <person name="Jason Tsai I."/>
            <person name="Chuma I."/>
            <person name="Tosa Y."/>
            <person name="Chen Y.H."/>
            <person name="Li J.Y."/>
            <person name="Li M.Y."/>
            <person name="Jade Lu M.Y."/>
            <person name="Nakayashiki H."/>
            <person name="Li W.H."/>
        </authorList>
    </citation>
    <scope>NUCLEOTIDE SEQUENCE [LARGE SCALE GENOMIC DNA]</scope>
    <source>
        <strain evidence="2">MZ5-1-6</strain>
    </source>
</reference>
<sequence>MEAMLRTQLPIGIRNKENGGLAPIRRLVQIGTMTRERERYKKKKKKKKKSSFALQ</sequence>
<organism evidence="2 3">
    <name type="scientific">Pyricularia oryzae</name>
    <name type="common">Rice blast fungus</name>
    <name type="synonym">Magnaporthe oryzae</name>
    <dbReference type="NCBI Taxonomy" id="318829"/>
    <lineage>
        <taxon>Eukaryota</taxon>
        <taxon>Fungi</taxon>
        <taxon>Dikarya</taxon>
        <taxon>Ascomycota</taxon>
        <taxon>Pezizomycotina</taxon>
        <taxon>Sordariomycetes</taxon>
        <taxon>Sordariomycetidae</taxon>
        <taxon>Magnaporthales</taxon>
        <taxon>Pyriculariaceae</taxon>
        <taxon>Pyricularia</taxon>
    </lineage>
</organism>
<dbReference type="AlphaFoldDB" id="A0A4P7MXE2"/>
<evidence type="ECO:0000313" key="3">
    <source>
        <dbReference type="Proteomes" id="UP000294847"/>
    </source>
</evidence>
<protein>
    <submittedName>
        <fullName evidence="2">Uncharacterized protein</fullName>
    </submittedName>
</protein>
<evidence type="ECO:0000256" key="1">
    <source>
        <dbReference type="SAM" id="MobiDB-lite"/>
    </source>
</evidence>
<feature type="compositionally biased region" description="Basic residues" evidence="1">
    <location>
        <begin position="40"/>
        <end position="55"/>
    </location>
</feature>
<gene>
    <name evidence="2" type="ORF">PoMZ_09472</name>
</gene>
<name>A0A4P7MXE2_PYROR</name>
<proteinExistence type="predicted"/>
<feature type="region of interest" description="Disordered" evidence="1">
    <location>
        <begin position="33"/>
        <end position="55"/>
    </location>
</feature>
<dbReference type="Proteomes" id="UP000294847">
    <property type="component" value="Chromosome 1"/>
</dbReference>
<evidence type="ECO:0000313" key="2">
    <source>
        <dbReference type="EMBL" id="QBZ53782.1"/>
    </source>
</evidence>